<dbReference type="Pfam" id="PF13248">
    <property type="entry name" value="Zn_ribbon_3"/>
    <property type="match status" value="1"/>
</dbReference>
<organism evidence="2">
    <name type="scientific">Leptolyngbya sp. NK1-12</name>
    <dbReference type="NCBI Taxonomy" id="2547451"/>
    <lineage>
        <taxon>Bacteria</taxon>
        <taxon>Bacillati</taxon>
        <taxon>Cyanobacteriota</taxon>
        <taxon>Cyanophyceae</taxon>
        <taxon>Leptolyngbyales</taxon>
        <taxon>Leptolyngbyaceae</taxon>
        <taxon>Leptolyngbya group</taxon>
        <taxon>Leptolyngbya</taxon>
    </lineage>
</organism>
<evidence type="ECO:0000259" key="1">
    <source>
        <dbReference type="Pfam" id="PF13248"/>
    </source>
</evidence>
<proteinExistence type="predicted"/>
<accession>A0AA97ARP6</accession>
<evidence type="ECO:0000313" key="2">
    <source>
        <dbReference type="EMBL" id="WNZ25653.1"/>
    </source>
</evidence>
<reference evidence="2" key="1">
    <citation type="submission" date="2020-05" db="EMBL/GenBank/DDBJ databases">
        <authorList>
            <person name="Zhu T."/>
            <person name="Keshari N."/>
            <person name="Lu X."/>
        </authorList>
    </citation>
    <scope>NUCLEOTIDE SEQUENCE</scope>
    <source>
        <strain evidence="2">NK1-12</strain>
    </source>
</reference>
<dbReference type="InterPro" id="IPR059113">
    <property type="entry name" value="Znf_ribbon"/>
</dbReference>
<dbReference type="EMBL" id="CP053586">
    <property type="protein sequence ID" value="WNZ25653.1"/>
    <property type="molecule type" value="Genomic_DNA"/>
</dbReference>
<protein>
    <submittedName>
        <fullName evidence="2">Zinc ribbon domain-containing protein</fullName>
    </submittedName>
</protein>
<dbReference type="AlphaFoldDB" id="A0AA97ARP6"/>
<name>A0AA97ARP6_9CYAN</name>
<sequence length="191" mass="20763">MAYGCDLGGGQRVYLDNQGSQTVITLASSSPGQQQQASTGFQTGRWNGSPQAFQTASGIVIKIPLADGDRFIQIQGNRIHWVNAGTVETAQPLVMQQVEMPELASMPPMQPMQPMEMQPMKPMTMGNMSMNMNPMEMRMGDMEMRMGSAAAANQTTHQASAQQDSKRFCNQCGSSVKPDDRFCSSCGNRLG</sequence>
<dbReference type="RefSeq" id="WP_316431814.1">
    <property type="nucleotide sequence ID" value="NZ_CP053586.1"/>
</dbReference>
<gene>
    <name evidence="2" type="ORF">HJG54_24325</name>
</gene>
<feature type="domain" description="Putative zinc-ribbon" evidence="1">
    <location>
        <begin position="169"/>
        <end position="190"/>
    </location>
</feature>